<evidence type="ECO:0000313" key="2">
    <source>
        <dbReference type="EnsemblPlants" id="PAC:32937627.CDS.1"/>
    </source>
</evidence>
<sequence length="63" mass="6848">MYRKMLEGSPAPGLSLSLSLSLMEFAKLASSLYTHCVAKLSQTLVIPDSINNVEKLGTCHHKS</sequence>
<organism evidence="1">
    <name type="scientific">Physcomitrium patens</name>
    <name type="common">Spreading-leaved earth moss</name>
    <name type="synonym">Physcomitrella patens</name>
    <dbReference type="NCBI Taxonomy" id="3218"/>
    <lineage>
        <taxon>Eukaryota</taxon>
        <taxon>Viridiplantae</taxon>
        <taxon>Streptophyta</taxon>
        <taxon>Embryophyta</taxon>
        <taxon>Bryophyta</taxon>
        <taxon>Bryophytina</taxon>
        <taxon>Bryopsida</taxon>
        <taxon>Funariidae</taxon>
        <taxon>Funariales</taxon>
        <taxon>Funariaceae</taxon>
        <taxon>Physcomitrium</taxon>
    </lineage>
</organism>
<reference evidence="1 3" key="1">
    <citation type="journal article" date="2008" name="Science">
        <title>The Physcomitrella genome reveals evolutionary insights into the conquest of land by plants.</title>
        <authorList>
            <person name="Rensing S."/>
            <person name="Lang D."/>
            <person name="Zimmer A."/>
            <person name="Terry A."/>
            <person name="Salamov A."/>
            <person name="Shapiro H."/>
            <person name="Nishiyama T."/>
            <person name="Perroud P.-F."/>
            <person name="Lindquist E."/>
            <person name="Kamisugi Y."/>
            <person name="Tanahashi T."/>
            <person name="Sakakibara K."/>
            <person name="Fujita T."/>
            <person name="Oishi K."/>
            <person name="Shin-I T."/>
            <person name="Kuroki Y."/>
            <person name="Toyoda A."/>
            <person name="Suzuki Y."/>
            <person name="Hashimoto A."/>
            <person name="Yamaguchi K."/>
            <person name="Sugano A."/>
            <person name="Kohara Y."/>
            <person name="Fujiyama A."/>
            <person name="Anterola A."/>
            <person name="Aoki S."/>
            <person name="Ashton N."/>
            <person name="Barbazuk W.B."/>
            <person name="Barker E."/>
            <person name="Bennetzen J."/>
            <person name="Bezanilla M."/>
            <person name="Blankenship R."/>
            <person name="Cho S.H."/>
            <person name="Dutcher S."/>
            <person name="Estelle M."/>
            <person name="Fawcett J.A."/>
            <person name="Gundlach H."/>
            <person name="Hanada K."/>
            <person name="Heyl A."/>
            <person name="Hicks K.A."/>
            <person name="Hugh J."/>
            <person name="Lohr M."/>
            <person name="Mayer K."/>
            <person name="Melkozernov A."/>
            <person name="Murata T."/>
            <person name="Nelson D."/>
            <person name="Pils B."/>
            <person name="Prigge M."/>
            <person name="Reiss B."/>
            <person name="Renner T."/>
            <person name="Rombauts S."/>
            <person name="Rushton P."/>
            <person name="Sanderfoot A."/>
            <person name="Schween G."/>
            <person name="Shiu S.-H."/>
            <person name="Stueber K."/>
            <person name="Theodoulou F.L."/>
            <person name="Tu H."/>
            <person name="Van de Peer Y."/>
            <person name="Verrier P.J."/>
            <person name="Waters E."/>
            <person name="Wood A."/>
            <person name="Yang L."/>
            <person name="Cove D."/>
            <person name="Cuming A."/>
            <person name="Hasebe M."/>
            <person name="Lucas S."/>
            <person name="Mishler D.B."/>
            <person name="Reski R."/>
            <person name="Grigoriev I."/>
            <person name="Quatrano R.S."/>
            <person name="Boore J.L."/>
        </authorList>
    </citation>
    <scope>NUCLEOTIDE SEQUENCE [LARGE SCALE GENOMIC DNA]</scope>
    <source>
        <strain evidence="2 3">cv. Gransden 2004</strain>
    </source>
</reference>
<dbReference type="Gramene" id="Pp3c2_27280V3.1">
    <property type="protein sequence ID" value="PAC:32937627.CDS.1"/>
    <property type="gene ID" value="Pp3c2_27280"/>
</dbReference>
<dbReference type="EnsemblPlants" id="Pp3c2_27280V3.1">
    <property type="protein sequence ID" value="PAC:32937627.CDS.1"/>
    <property type="gene ID" value="Pp3c2_27280"/>
</dbReference>
<gene>
    <name evidence="1" type="ORF">PHYPA_003260</name>
</gene>
<dbReference type="PaxDb" id="3218-PP1S22_332V6.1"/>
<protein>
    <submittedName>
        <fullName evidence="1 2">Uncharacterized protein</fullName>
    </submittedName>
</protein>
<keyword evidence="3" id="KW-1185">Reference proteome</keyword>
<evidence type="ECO:0000313" key="3">
    <source>
        <dbReference type="Proteomes" id="UP000006727"/>
    </source>
</evidence>
<reference evidence="2" key="3">
    <citation type="submission" date="2020-12" db="UniProtKB">
        <authorList>
            <consortium name="EnsemblPlants"/>
        </authorList>
    </citation>
    <scope>IDENTIFICATION</scope>
</reference>
<name>A0A2K1L361_PHYPA</name>
<evidence type="ECO:0000313" key="1">
    <source>
        <dbReference type="EMBL" id="PNR60467.1"/>
    </source>
</evidence>
<dbReference type="EnsemblPlants" id="Pp3c2_27280V3.2">
    <property type="protein sequence ID" value="PAC:32937628.CDS.1"/>
    <property type="gene ID" value="Pp3c2_27280"/>
</dbReference>
<proteinExistence type="predicted"/>
<dbReference type="Gramene" id="Pp3c2_27280V3.2">
    <property type="protein sequence ID" value="PAC:32937628.CDS.1"/>
    <property type="gene ID" value="Pp3c2_27280"/>
</dbReference>
<dbReference type="EMBL" id="ABEU02000002">
    <property type="protein sequence ID" value="PNR60467.1"/>
    <property type="molecule type" value="Genomic_DNA"/>
</dbReference>
<reference evidence="1 3" key="2">
    <citation type="journal article" date="2018" name="Plant J.">
        <title>The Physcomitrella patens chromosome-scale assembly reveals moss genome structure and evolution.</title>
        <authorList>
            <person name="Lang D."/>
            <person name="Ullrich K.K."/>
            <person name="Murat F."/>
            <person name="Fuchs J."/>
            <person name="Jenkins J."/>
            <person name="Haas F.B."/>
            <person name="Piednoel M."/>
            <person name="Gundlach H."/>
            <person name="Van Bel M."/>
            <person name="Meyberg R."/>
            <person name="Vives C."/>
            <person name="Morata J."/>
            <person name="Symeonidi A."/>
            <person name="Hiss M."/>
            <person name="Muchero W."/>
            <person name="Kamisugi Y."/>
            <person name="Saleh O."/>
            <person name="Blanc G."/>
            <person name="Decker E.L."/>
            <person name="van Gessel N."/>
            <person name="Grimwood J."/>
            <person name="Hayes R.D."/>
            <person name="Graham S.W."/>
            <person name="Gunter L.E."/>
            <person name="McDaniel S.F."/>
            <person name="Hoernstein S.N.W."/>
            <person name="Larsson A."/>
            <person name="Li F.W."/>
            <person name="Perroud P.F."/>
            <person name="Phillips J."/>
            <person name="Ranjan P."/>
            <person name="Rokshar D.S."/>
            <person name="Rothfels C.J."/>
            <person name="Schneider L."/>
            <person name="Shu S."/>
            <person name="Stevenson D.W."/>
            <person name="Thummler F."/>
            <person name="Tillich M."/>
            <person name="Villarreal Aguilar J.C."/>
            <person name="Widiez T."/>
            <person name="Wong G.K."/>
            <person name="Wymore A."/>
            <person name="Zhang Y."/>
            <person name="Zimmer A.D."/>
            <person name="Quatrano R.S."/>
            <person name="Mayer K.F.X."/>
            <person name="Goodstein D."/>
            <person name="Casacuberta J.M."/>
            <person name="Vandepoele K."/>
            <person name="Reski R."/>
            <person name="Cuming A.C."/>
            <person name="Tuskan G.A."/>
            <person name="Maumus F."/>
            <person name="Salse J."/>
            <person name="Schmutz J."/>
            <person name="Rensing S.A."/>
        </authorList>
    </citation>
    <scope>NUCLEOTIDE SEQUENCE [LARGE SCALE GENOMIC DNA]</scope>
    <source>
        <strain evidence="2 3">cv. Gransden 2004</strain>
    </source>
</reference>
<accession>A0A2K1L361</accession>
<dbReference type="InParanoid" id="A0A2K1L361"/>
<dbReference type="AlphaFoldDB" id="A0A2K1L361"/>
<dbReference type="Proteomes" id="UP000006727">
    <property type="component" value="Chromosome 2"/>
</dbReference>